<dbReference type="InParanoid" id="A0A6I8S6K6"/>
<dbReference type="PANTHER" id="PTHR13999:SF33">
    <property type="entry name" value="DISPANIN SUBFAMILY A MEMBER 2B-LIKE"/>
    <property type="match status" value="1"/>
</dbReference>
<keyword evidence="5 6" id="KW-0472">Membrane</keyword>
<reference evidence="7" key="2">
    <citation type="submission" date="2020-05" db="UniProtKB">
        <authorList>
            <consortium name="Ensembl"/>
        </authorList>
    </citation>
    <scope>IDENTIFICATION</scope>
</reference>
<dbReference type="InterPro" id="IPR007593">
    <property type="entry name" value="CD225/Dispanin_fam"/>
</dbReference>
<dbReference type="AlphaFoldDB" id="A0A6I8S6K6"/>
<evidence type="ECO:0000256" key="2">
    <source>
        <dbReference type="ARBA" id="ARBA00006843"/>
    </source>
</evidence>
<evidence type="ECO:0000256" key="5">
    <source>
        <dbReference type="ARBA" id="ARBA00023136"/>
    </source>
</evidence>
<dbReference type="Ensembl" id="ENSXETT00000079190">
    <property type="protein sequence ID" value="ENSXETP00000088819"/>
    <property type="gene ID" value="ENSXETG00000036115"/>
</dbReference>
<reference evidence="7" key="1">
    <citation type="journal article" date="2010" name="Science">
        <title>The genome of the Western clawed frog Xenopus tropicalis.</title>
        <authorList>
            <person name="Hellsten U."/>
            <person name="Harland R.M."/>
            <person name="Gilchrist M.J."/>
            <person name="Hendrix D."/>
            <person name="Jurka J."/>
            <person name="Kapitonov V."/>
            <person name="Ovcharenko I."/>
            <person name="Putnam N.H."/>
            <person name="Shu S."/>
            <person name="Taher L."/>
            <person name="Blitz I.L."/>
            <person name="Blumberg B."/>
            <person name="Dichmann D.S."/>
            <person name="Dubchak I."/>
            <person name="Amaya E."/>
            <person name="Detter J.C."/>
            <person name="Fletcher R."/>
            <person name="Gerhard D.S."/>
            <person name="Goodstein D."/>
            <person name="Graves T."/>
            <person name="Grigoriev I.V."/>
            <person name="Grimwood J."/>
            <person name="Kawashima T."/>
            <person name="Lindquist E."/>
            <person name="Lucas S.M."/>
            <person name="Mead P.E."/>
            <person name="Mitros T."/>
            <person name="Ogino H."/>
            <person name="Ohta Y."/>
            <person name="Poliakov A.V."/>
            <person name="Pollet N."/>
            <person name="Robert J."/>
            <person name="Salamov A."/>
            <person name="Sater A.K."/>
            <person name="Schmutz J."/>
            <person name="Terry A."/>
            <person name="Vize P.D."/>
            <person name="Warren W.C."/>
            <person name="Wells D."/>
            <person name="Wills A."/>
            <person name="Wilson R.K."/>
            <person name="Zimmerman L.B."/>
            <person name="Zorn A.M."/>
            <person name="Grainger R."/>
            <person name="Grammer T."/>
            <person name="Khokha M.K."/>
            <person name="Richardson P.M."/>
            <person name="Rokhsar D.S."/>
        </authorList>
    </citation>
    <scope>NUCLEOTIDE SEQUENCE [LARGE SCALE GENOMIC DNA]</scope>
    <source>
        <strain evidence="7">Nigerian</strain>
    </source>
</reference>
<evidence type="ECO:0000256" key="1">
    <source>
        <dbReference type="ARBA" id="ARBA00004370"/>
    </source>
</evidence>
<proteinExistence type="inferred from homology"/>
<comment type="similarity">
    <text evidence="2">Belongs to the CD225/Dispanin family.</text>
</comment>
<comment type="subcellular location">
    <subcellularLocation>
        <location evidence="1">Membrane</location>
    </subcellularLocation>
</comment>
<accession>A0A6I8S6K6</accession>
<dbReference type="InterPro" id="IPR051517">
    <property type="entry name" value="IFITM_antiviral_protein"/>
</dbReference>
<sequence>VSPRSYGTGAYEPARGTSCAQVQATDVTIEMIDLQRVRDHFVWSVFNTVYMNICCLGLLALSYSVEIIINLSLNQNTLTLNQYLLLGTNQRLFQRRVLLSCGSAQLLYSKCMKG</sequence>
<name>A0A6I8S6K6_XENTR</name>
<evidence type="ECO:0000256" key="4">
    <source>
        <dbReference type="ARBA" id="ARBA00022989"/>
    </source>
</evidence>
<dbReference type="Pfam" id="PF04505">
    <property type="entry name" value="CD225"/>
    <property type="match status" value="1"/>
</dbReference>
<evidence type="ECO:0000256" key="3">
    <source>
        <dbReference type="ARBA" id="ARBA00022692"/>
    </source>
</evidence>
<dbReference type="PANTHER" id="PTHR13999">
    <property type="entry name" value="INTERFERON INDUCIBLE TRANSMEMBRANE PROTEIN"/>
    <property type="match status" value="1"/>
</dbReference>
<dbReference type="GO" id="GO:0016020">
    <property type="term" value="C:membrane"/>
    <property type="evidence" value="ECO:0007669"/>
    <property type="project" value="UniProtKB-SubCell"/>
</dbReference>
<keyword evidence="4 6" id="KW-1133">Transmembrane helix</keyword>
<organism evidence="7">
    <name type="scientific">Xenopus tropicalis</name>
    <name type="common">Western clawed frog</name>
    <name type="synonym">Silurana tropicalis</name>
    <dbReference type="NCBI Taxonomy" id="8364"/>
    <lineage>
        <taxon>Eukaryota</taxon>
        <taxon>Metazoa</taxon>
        <taxon>Chordata</taxon>
        <taxon>Craniata</taxon>
        <taxon>Vertebrata</taxon>
        <taxon>Euteleostomi</taxon>
        <taxon>Amphibia</taxon>
        <taxon>Batrachia</taxon>
        <taxon>Anura</taxon>
        <taxon>Pipoidea</taxon>
        <taxon>Pipidae</taxon>
        <taxon>Xenopodinae</taxon>
        <taxon>Xenopus</taxon>
        <taxon>Silurana</taxon>
    </lineage>
</organism>
<feature type="transmembrane region" description="Helical" evidence="6">
    <location>
        <begin position="41"/>
        <end position="61"/>
    </location>
</feature>
<evidence type="ECO:0000256" key="6">
    <source>
        <dbReference type="SAM" id="Phobius"/>
    </source>
</evidence>
<keyword evidence="3 6" id="KW-0812">Transmembrane</keyword>
<protein>
    <submittedName>
        <fullName evidence="7">Uncharacterized protein</fullName>
    </submittedName>
</protein>
<evidence type="ECO:0000313" key="7">
    <source>
        <dbReference type="Ensembl" id="ENSXETP00000088819"/>
    </source>
</evidence>